<organism evidence="3 4">
    <name type="scientific">Actinomadura pelletieri DSM 43383</name>
    <dbReference type="NCBI Taxonomy" id="1120940"/>
    <lineage>
        <taxon>Bacteria</taxon>
        <taxon>Bacillati</taxon>
        <taxon>Actinomycetota</taxon>
        <taxon>Actinomycetes</taxon>
        <taxon>Streptosporangiales</taxon>
        <taxon>Thermomonosporaceae</taxon>
        <taxon>Actinomadura</taxon>
    </lineage>
</organism>
<dbReference type="AlphaFoldDB" id="A0A495QBF4"/>
<feature type="compositionally biased region" description="Gly residues" evidence="1">
    <location>
        <begin position="317"/>
        <end position="344"/>
    </location>
</feature>
<feature type="region of interest" description="Disordered" evidence="1">
    <location>
        <begin position="49"/>
        <end position="86"/>
    </location>
</feature>
<proteinExistence type="predicted"/>
<gene>
    <name evidence="3" type="ORF">BZB76_6148</name>
</gene>
<comment type="caution">
    <text evidence="3">The sequence shown here is derived from an EMBL/GenBank/DDBJ whole genome shotgun (WGS) entry which is preliminary data.</text>
</comment>
<accession>A0A495QBF4</accession>
<dbReference type="EMBL" id="RBWU01000007">
    <property type="protein sequence ID" value="RKS69009.1"/>
    <property type="molecule type" value="Genomic_DNA"/>
</dbReference>
<feature type="region of interest" description="Disordered" evidence="1">
    <location>
        <begin position="237"/>
        <end position="370"/>
    </location>
</feature>
<feature type="domain" description="DUF6777" evidence="2">
    <location>
        <begin position="78"/>
        <end position="240"/>
    </location>
</feature>
<evidence type="ECO:0000259" key="2">
    <source>
        <dbReference type="Pfam" id="PF20568"/>
    </source>
</evidence>
<keyword evidence="4" id="KW-1185">Reference proteome</keyword>
<dbReference type="Pfam" id="PF20568">
    <property type="entry name" value="DUF6777"/>
    <property type="match status" value="1"/>
</dbReference>
<evidence type="ECO:0000313" key="4">
    <source>
        <dbReference type="Proteomes" id="UP000274601"/>
    </source>
</evidence>
<dbReference type="Proteomes" id="UP000274601">
    <property type="component" value="Unassembled WGS sequence"/>
</dbReference>
<evidence type="ECO:0000256" key="1">
    <source>
        <dbReference type="SAM" id="MobiDB-lite"/>
    </source>
</evidence>
<evidence type="ECO:0000313" key="3">
    <source>
        <dbReference type="EMBL" id="RKS69009.1"/>
    </source>
</evidence>
<dbReference type="InterPro" id="IPR046704">
    <property type="entry name" value="DUF6777"/>
</dbReference>
<protein>
    <recommendedName>
        <fullName evidence="2">DUF6777 domain-containing protein</fullName>
    </recommendedName>
</protein>
<dbReference type="PROSITE" id="PS51257">
    <property type="entry name" value="PROKAR_LIPOPROTEIN"/>
    <property type="match status" value="1"/>
</dbReference>
<name>A0A495QBF4_9ACTN</name>
<sequence length="370" mass="37094">MRDIHSPIRRRGVSPGPVVGAAMALALVAGGLSGCGDAGATITRLTVGTPGPDPYTRMANTDEPAVKKRPRAGGTQVGDSPGLYGGTRRAATCDQGRLAAFLQANPDKAEAWAGVQGIAVKDVPRYVSRLTPVLLRTDTLVTNHGFRDGKATSGPAVLQAGMGVLVNGYGVPVVKCNCGNPLTRPEKKISVRNATYTGRSWPGFTTEKVTRVRPRDAGKGPIVTFVLVDPEARMGFQRPRASGGEADGPPIELPSTETEVPVDDSPSPSDSGPESPGSGTPGMESPGTGTPDVGTPGDGTPDPGTSSGSPGVPPEGSGTGTGDGPGTGEPGTGEPGGGGAGGVAPSGPPEGTMSFARPTPPSTDPKAPLM</sequence>
<reference evidence="3 4" key="1">
    <citation type="submission" date="2018-10" db="EMBL/GenBank/DDBJ databases">
        <title>Genomic Encyclopedia of Archaeal and Bacterial Type Strains, Phase II (KMG-II): from individual species to whole genera.</title>
        <authorList>
            <person name="Goeker M."/>
        </authorList>
    </citation>
    <scope>NUCLEOTIDE SEQUENCE [LARGE SCALE GENOMIC DNA]</scope>
    <source>
        <strain evidence="3 4">DSM 43383</strain>
    </source>
</reference>
<feature type="compositionally biased region" description="Low complexity" evidence="1">
    <location>
        <begin position="263"/>
        <end position="316"/>
    </location>
</feature>